<protein>
    <submittedName>
        <fullName evidence="1">Uncharacterized protein</fullName>
    </submittedName>
</protein>
<name>A0A645BV43_9ZZZZ</name>
<reference evidence="1" key="1">
    <citation type="submission" date="2019-08" db="EMBL/GenBank/DDBJ databases">
        <authorList>
            <person name="Kucharzyk K."/>
            <person name="Murdoch R.W."/>
            <person name="Higgins S."/>
            <person name="Loffler F."/>
        </authorList>
    </citation>
    <scope>NUCLEOTIDE SEQUENCE</scope>
</reference>
<organism evidence="1">
    <name type="scientific">bioreactor metagenome</name>
    <dbReference type="NCBI Taxonomy" id="1076179"/>
    <lineage>
        <taxon>unclassified sequences</taxon>
        <taxon>metagenomes</taxon>
        <taxon>ecological metagenomes</taxon>
    </lineage>
</organism>
<proteinExistence type="predicted"/>
<sequence length="40" mass="5118">MSLHRDTKFSRVERFAWRLGRWLQDWAEGREADRRWRAER</sequence>
<gene>
    <name evidence="1" type="ORF">SDC9_112541</name>
</gene>
<evidence type="ECO:0000313" key="1">
    <source>
        <dbReference type="EMBL" id="MPM65644.1"/>
    </source>
</evidence>
<dbReference type="EMBL" id="VSSQ01020631">
    <property type="protein sequence ID" value="MPM65644.1"/>
    <property type="molecule type" value="Genomic_DNA"/>
</dbReference>
<dbReference type="AlphaFoldDB" id="A0A645BV43"/>
<comment type="caution">
    <text evidence="1">The sequence shown here is derived from an EMBL/GenBank/DDBJ whole genome shotgun (WGS) entry which is preliminary data.</text>
</comment>
<accession>A0A645BV43</accession>